<dbReference type="PIRSF" id="PIRSF037167">
    <property type="entry name" value="Mtase_YfcB_prd"/>
    <property type="match status" value="1"/>
</dbReference>
<dbReference type="GO" id="GO:0005840">
    <property type="term" value="C:ribosome"/>
    <property type="evidence" value="ECO:0007669"/>
    <property type="project" value="UniProtKB-KW"/>
</dbReference>
<dbReference type="PANTHER" id="PTHR47806:SF1">
    <property type="entry name" value="RIBOSOMAL PROTEIN UL3 GLUTAMINE METHYLTRANSFERASE"/>
    <property type="match status" value="1"/>
</dbReference>
<evidence type="ECO:0000259" key="5">
    <source>
        <dbReference type="Pfam" id="PF05175"/>
    </source>
</evidence>
<gene>
    <name evidence="4" type="primary">prmB</name>
    <name evidence="6" type="ORF">C8D86_10644</name>
</gene>
<dbReference type="GO" id="GO:0032259">
    <property type="term" value="P:methylation"/>
    <property type="evidence" value="ECO:0007669"/>
    <property type="project" value="UniProtKB-KW"/>
</dbReference>
<dbReference type="InterPro" id="IPR004556">
    <property type="entry name" value="HemK-like"/>
</dbReference>
<feature type="domain" description="Methyltransferase small" evidence="5">
    <location>
        <begin position="156"/>
        <end position="238"/>
    </location>
</feature>
<dbReference type="InterPro" id="IPR019874">
    <property type="entry name" value="RF_methyltr_PrmC"/>
</dbReference>
<organism evidence="6 7">
    <name type="scientific">Aquicella lusitana</name>
    <dbReference type="NCBI Taxonomy" id="254246"/>
    <lineage>
        <taxon>Bacteria</taxon>
        <taxon>Pseudomonadati</taxon>
        <taxon>Pseudomonadota</taxon>
        <taxon>Gammaproteobacteria</taxon>
        <taxon>Legionellales</taxon>
        <taxon>Coxiellaceae</taxon>
        <taxon>Aquicella</taxon>
    </lineage>
</organism>
<dbReference type="NCBIfam" id="TIGR03533">
    <property type="entry name" value="L3_gln_methyl"/>
    <property type="match status" value="1"/>
</dbReference>
<sequence length="335" mass="37697">MLFSAIIHLGNMRVVRVLSKITEWKKAMSNYSELKTIRDFIRYATSRFNETGLYYGHGTDNAWDEAVALVLHTLHLPHSINPAVLDAHLTQKEQTLLFELIEERVIKRIPVPYLTHEAWFANLSFYVDERVLIPRSPIAELIENHFEPWVIAEDVHHILDLCTGSGCIAIACAKAFPAAEIDASDISPDALAVAKINVLRHDVEDQVKLYESDLFASLPKQKYDIIVSNPPYVSAEEMTTLPPEYLHEPKEGLLGGNEGLDFAVRILRHALEYLNPNGILVVEVGNSEFALAERFPDVPFTWLEFERGGGGVFLLTAEQLQTHQKLFTASEPAAQ</sequence>
<dbReference type="InterPro" id="IPR017127">
    <property type="entry name" value="Ribosome_uL3_MTase"/>
</dbReference>
<dbReference type="PROSITE" id="PS00092">
    <property type="entry name" value="N6_MTASE"/>
    <property type="match status" value="1"/>
</dbReference>
<dbReference type="NCBIfam" id="TIGR03534">
    <property type="entry name" value="RF_mod_PrmC"/>
    <property type="match status" value="1"/>
</dbReference>
<comment type="similarity">
    <text evidence="4">Belongs to the protein N5-glutamine methyltransferase family. PrmB subfamily.</text>
</comment>
<dbReference type="PRINTS" id="PR00507">
    <property type="entry name" value="N12N6MTFRASE"/>
</dbReference>
<keyword evidence="6" id="KW-0687">Ribonucleoprotein</keyword>
<reference evidence="6 7" key="1">
    <citation type="submission" date="2018-07" db="EMBL/GenBank/DDBJ databases">
        <title>Genomic Encyclopedia of Type Strains, Phase IV (KMG-IV): sequencing the most valuable type-strain genomes for metagenomic binning, comparative biology and taxonomic classification.</title>
        <authorList>
            <person name="Goeker M."/>
        </authorList>
    </citation>
    <scope>NUCLEOTIDE SEQUENCE [LARGE SCALE GENOMIC DNA]</scope>
    <source>
        <strain evidence="6 7">DSM 16500</strain>
    </source>
</reference>
<dbReference type="HAMAP" id="MF_02125">
    <property type="entry name" value="L3_methyltr_PrmB"/>
    <property type="match status" value="1"/>
</dbReference>
<dbReference type="PANTHER" id="PTHR47806">
    <property type="entry name" value="50S RIBOSOMAL PROTEIN L3 GLUTAMINE METHYLTRANSFERASE"/>
    <property type="match status" value="1"/>
</dbReference>
<dbReference type="InterPro" id="IPR002052">
    <property type="entry name" value="DNA_methylase_N6_adenine_CS"/>
</dbReference>
<keyword evidence="2 4" id="KW-0808">Transferase</keyword>
<accession>A0A370GRT8</accession>
<dbReference type="FunFam" id="3.40.50.150:FF:000042">
    <property type="entry name" value="50S ribosomal protein L3 glutamine methyltransferase"/>
    <property type="match status" value="1"/>
</dbReference>
<dbReference type="AlphaFoldDB" id="A0A370GRT8"/>
<dbReference type="CDD" id="cd02440">
    <property type="entry name" value="AdoMet_MTases"/>
    <property type="match status" value="1"/>
</dbReference>
<dbReference type="Gene3D" id="3.40.50.150">
    <property type="entry name" value="Vaccinia Virus protein VP39"/>
    <property type="match status" value="1"/>
</dbReference>
<keyword evidence="1 4" id="KW-0489">Methyltransferase</keyword>
<evidence type="ECO:0000256" key="1">
    <source>
        <dbReference type="ARBA" id="ARBA00022603"/>
    </source>
</evidence>
<name>A0A370GRT8_9COXI</name>
<dbReference type="Gene3D" id="1.10.8.10">
    <property type="entry name" value="DNA helicase RuvA subunit, C-terminal domain"/>
    <property type="match status" value="1"/>
</dbReference>
<keyword evidence="6" id="KW-0689">Ribosomal protein</keyword>
<evidence type="ECO:0000313" key="7">
    <source>
        <dbReference type="Proteomes" id="UP000254720"/>
    </source>
</evidence>
<evidence type="ECO:0000256" key="3">
    <source>
        <dbReference type="ARBA" id="ARBA00022691"/>
    </source>
</evidence>
<evidence type="ECO:0000256" key="2">
    <source>
        <dbReference type="ARBA" id="ARBA00022679"/>
    </source>
</evidence>
<protein>
    <recommendedName>
        <fullName evidence="4">Ribosomal protein uL3 glutamine methyltransferase</fullName>
        <shortName evidence="4">uL3 MTase</shortName>
        <ecNumber evidence="4">2.1.1.298</ecNumber>
    </recommendedName>
    <alternativeName>
        <fullName evidence="4">N5-glutamine methyltransferase PrmB</fullName>
    </alternativeName>
</protein>
<keyword evidence="7" id="KW-1185">Reference proteome</keyword>
<comment type="catalytic activity">
    <reaction evidence="4">
        <text>L-glutaminyl-[ribosomal protein uL3] + S-adenosyl-L-methionine = N(5)-methyl-L-glutaminyl-[ribosomal protein uL3] + S-adenosyl-L-homocysteine + H(+)</text>
        <dbReference type="Rhea" id="RHEA:45020"/>
        <dbReference type="Rhea" id="RHEA-COMP:11063"/>
        <dbReference type="Rhea" id="RHEA-COMP:11064"/>
        <dbReference type="ChEBI" id="CHEBI:15378"/>
        <dbReference type="ChEBI" id="CHEBI:30011"/>
        <dbReference type="ChEBI" id="CHEBI:57856"/>
        <dbReference type="ChEBI" id="CHEBI:59789"/>
        <dbReference type="ChEBI" id="CHEBI:61891"/>
        <dbReference type="EC" id="2.1.1.298"/>
    </reaction>
</comment>
<dbReference type="EC" id="2.1.1.298" evidence="4"/>
<dbReference type="InterPro" id="IPR007848">
    <property type="entry name" value="Small_mtfrase_dom"/>
</dbReference>
<comment type="function">
    <text evidence="4">Methylates ribosomal protein uL3 on a specific glutamine residue.</text>
</comment>
<evidence type="ECO:0000256" key="4">
    <source>
        <dbReference type="HAMAP-Rule" id="MF_02125"/>
    </source>
</evidence>
<dbReference type="SUPFAM" id="SSF53335">
    <property type="entry name" value="S-adenosyl-L-methionine-dependent methyltransferases"/>
    <property type="match status" value="1"/>
</dbReference>
<dbReference type="Proteomes" id="UP000254720">
    <property type="component" value="Unassembled WGS sequence"/>
</dbReference>
<dbReference type="EMBL" id="QQAX01000006">
    <property type="protein sequence ID" value="RDI46040.1"/>
    <property type="molecule type" value="Genomic_DNA"/>
</dbReference>
<proteinExistence type="inferred from homology"/>
<dbReference type="GO" id="GO:0036009">
    <property type="term" value="F:protein-glutamine N-methyltransferase activity"/>
    <property type="evidence" value="ECO:0007669"/>
    <property type="project" value="UniProtKB-UniRule"/>
</dbReference>
<keyword evidence="3 4" id="KW-0949">S-adenosyl-L-methionine</keyword>
<dbReference type="NCBIfam" id="TIGR00536">
    <property type="entry name" value="hemK_fam"/>
    <property type="match status" value="1"/>
</dbReference>
<dbReference type="GO" id="GO:0003676">
    <property type="term" value="F:nucleic acid binding"/>
    <property type="evidence" value="ECO:0007669"/>
    <property type="project" value="InterPro"/>
</dbReference>
<dbReference type="InterPro" id="IPR029063">
    <property type="entry name" value="SAM-dependent_MTases_sf"/>
</dbReference>
<evidence type="ECO:0000313" key="6">
    <source>
        <dbReference type="EMBL" id="RDI46040.1"/>
    </source>
</evidence>
<dbReference type="Pfam" id="PF05175">
    <property type="entry name" value="MTS"/>
    <property type="match status" value="1"/>
</dbReference>
<dbReference type="GO" id="GO:0005829">
    <property type="term" value="C:cytosol"/>
    <property type="evidence" value="ECO:0007669"/>
    <property type="project" value="TreeGrafter"/>
</dbReference>
<comment type="caution">
    <text evidence="6">The sequence shown here is derived from an EMBL/GenBank/DDBJ whole genome shotgun (WGS) entry which is preliminary data.</text>
</comment>